<dbReference type="InterPro" id="IPR011050">
    <property type="entry name" value="Pectin_lyase_fold/virulence"/>
</dbReference>
<dbReference type="SUPFAM" id="SSF51126">
    <property type="entry name" value="Pectin lyase-like"/>
    <property type="match status" value="1"/>
</dbReference>
<dbReference type="EMBL" id="MT141541">
    <property type="protein sequence ID" value="QJA65584.1"/>
    <property type="molecule type" value="Genomic_DNA"/>
</dbReference>
<evidence type="ECO:0000313" key="1">
    <source>
        <dbReference type="EMBL" id="QJA49942.1"/>
    </source>
</evidence>
<dbReference type="EMBL" id="MT144164">
    <property type="protein sequence ID" value="QJA49942.1"/>
    <property type="molecule type" value="Genomic_DNA"/>
</dbReference>
<organism evidence="1">
    <name type="scientific">viral metagenome</name>
    <dbReference type="NCBI Taxonomy" id="1070528"/>
    <lineage>
        <taxon>unclassified sequences</taxon>
        <taxon>metagenomes</taxon>
        <taxon>organismal metagenomes</taxon>
    </lineage>
</organism>
<evidence type="ECO:0000313" key="3">
    <source>
        <dbReference type="EMBL" id="QJA83386.1"/>
    </source>
</evidence>
<name>A0A6H1ZR59_9ZZZZ</name>
<gene>
    <name evidence="3" type="ORF">MM415A00288_0006</name>
    <name evidence="2" type="ORF">MM415B00385_0022</name>
    <name evidence="1" type="ORF">TM448A01538_0012</name>
    <name evidence="4" type="ORF">TM448B01270_0021</name>
</gene>
<evidence type="ECO:0000313" key="2">
    <source>
        <dbReference type="EMBL" id="QJA65584.1"/>
    </source>
</evidence>
<dbReference type="EMBL" id="MT142510">
    <property type="protein sequence ID" value="QJA83386.1"/>
    <property type="molecule type" value="Genomic_DNA"/>
</dbReference>
<accession>A0A6H1ZR59</accession>
<proteinExistence type="predicted"/>
<dbReference type="EMBL" id="MT144728">
    <property type="protein sequence ID" value="QJH98355.1"/>
    <property type="molecule type" value="Genomic_DNA"/>
</dbReference>
<evidence type="ECO:0000313" key="4">
    <source>
        <dbReference type="EMBL" id="QJH98355.1"/>
    </source>
</evidence>
<dbReference type="AlphaFoldDB" id="A0A6H1ZR59"/>
<protein>
    <submittedName>
        <fullName evidence="1">Uncharacterized protein</fullName>
    </submittedName>
</protein>
<sequence length="321" mass="33520">MEAPNKLGLGVGGLGKGDPSKVFLVYSGIASDARDLAERFGIDDVDNTTLIFASIEEAINACLASRGDHIKVMPGHTETLSSATALKLDTAGIYIEGLGYGTLVPKITLDTADTTTIPVSASDIVVENIKFSANYADIATLFTVTTAKHFTLRYCQFVDTAANMNFLTIVTTNSTNNASDGLSVIGCSWITPDTATSTLLTIAGDLDGLKVQGCYLNLGVNASDLPAIAIVATGKDLTNMHIGGKTPAEGNIVIRLNTANPLLITCDTTTANTGYVANNFVRHLDTAAELLVTAATNIGFFENKCTAAVDKSGFIIPAVDS</sequence>
<reference evidence="1" key="1">
    <citation type="submission" date="2020-03" db="EMBL/GenBank/DDBJ databases">
        <title>The deep terrestrial virosphere.</title>
        <authorList>
            <person name="Holmfeldt K."/>
            <person name="Nilsson E."/>
            <person name="Simone D."/>
            <person name="Lopez-Fernandez M."/>
            <person name="Wu X."/>
            <person name="de Brujin I."/>
            <person name="Lundin D."/>
            <person name="Andersson A."/>
            <person name="Bertilsson S."/>
            <person name="Dopson M."/>
        </authorList>
    </citation>
    <scope>NUCLEOTIDE SEQUENCE</scope>
    <source>
        <strain evidence="3">MM415A00288</strain>
        <strain evidence="2">MM415B00385</strain>
        <strain evidence="1">TM448A01538</strain>
        <strain evidence="4">TM448B01270</strain>
    </source>
</reference>